<gene>
    <name evidence="16" type="primary">E6</name>
</gene>
<dbReference type="GO" id="GO:0003677">
    <property type="term" value="F:DNA binding"/>
    <property type="evidence" value="ECO:0007669"/>
    <property type="project" value="UniProtKB-UniRule"/>
</dbReference>
<comment type="subcellular location">
    <subcellularLocation>
        <location evidence="16 17">Host cytoplasm</location>
    </subcellularLocation>
    <subcellularLocation>
        <location evidence="16 17">Host nucleus</location>
    </subcellularLocation>
</comment>
<dbReference type="GO" id="GO:0052170">
    <property type="term" value="P:symbiont-mediated suppression of host innate immune response"/>
    <property type="evidence" value="ECO:0007669"/>
    <property type="project" value="UniProtKB-KW"/>
</dbReference>
<organism evidence="18">
    <name type="scientific">Human papillomavirus</name>
    <dbReference type="NCBI Taxonomy" id="10566"/>
    <lineage>
        <taxon>Viruses</taxon>
        <taxon>Monodnaviria</taxon>
        <taxon>Shotokuvirae</taxon>
        <taxon>Cossaviricota</taxon>
        <taxon>Papovaviricetes</taxon>
        <taxon>Zurhausenvirales</taxon>
        <taxon>Papillomaviridae</taxon>
    </lineage>
</organism>
<evidence type="ECO:0000256" key="9">
    <source>
        <dbReference type="ARBA" id="ARBA00023015"/>
    </source>
</evidence>
<keyword evidence="6 16" id="KW-0479">Metal-binding</keyword>
<proteinExistence type="inferred from homology"/>
<evidence type="ECO:0000256" key="10">
    <source>
        <dbReference type="ARBA" id="ARBA00023125"/>
    </source>
</evidence>
<dbReference type="GO" id="GO:0006351">
    <property type="term" value="P:DNA-templated transcription"/>
    <property type="evidence" value="ECO:0007669"/>
    <property type="project" value="UniProtKB-UniRule"/>
</dbReference>
<evidence type="ECO:0000256" key="2">
    <source>
        <dbReference type="ARBA" id="ARBA00022518"/>
    </source>
</evidence>
<comment type="caution">
    <text evidence="16">Lacks conserved residue(s) required for the propagation of feature annotation.</text>
</comment>
<dbReference type="EMBL" id="MH777356">
    <property type="protein sequence ID" value="AYA94566.2"/>
    <property type="molecule type" value="Genomic_DNA"/>
</dbReference>
<evidence type="ECO:0000256" key="8">
    <source>
        <dbReference type="ARBA" id="ARBA00022833"/>
    </source>
</evidence>
<dbReference type="GO" id="GO:0030430">
    <property type="term" value="C:host cell cytoplasm"/>
    <property type="evidence" value="ECO:0007669"/>
    <property type="project" value="UniProtKB-SubCell"/>
</dbReference>
<keyword evidence="9 16" id="KW-0805">Transcription regulation</keyword>
<evidence type="ECO:0000256" key="12">
    <source>
        <dbReference type="ARBA" id="ARBA00023163"/>
    </source>
</evidence>
<keyword evidence="13 16" id="KW-1035">Host cytoplasm</keyword>
<sequence length="140" mass="16264">MAEPHPTNLEDYCKVHNCSLFTLTLPCVFCKFEINYLGLAEFHYKNLSLIYKEGICYACCGSCLKLTAKYEAEQFGRCSVNPRCIEFLCKKPLAEITVRCLCCFKALDLIEKYDCITADLPFVLIRHHWRNYCRHCVKSI</sequence>
<keyword evidence="11 16" id="KW-0010">Activator</keyword>
<keyword evidence="5 16" id="KW-1090">Inhibition of host innate immune response by virus</keyword>
<dbReference type="HAMAP" id="MF_04006">
    <property type="entry name" value="HPV_E6"/>
    <property type="match status" value="1"/>
</dbReference>
<dbReference type="GO" id="GO:0039648">
    <property type="term" value="P:symbiont-mediated perturbation of host ubiquitin-like protein modification"/>
    <property type="evidence" value="ECO:0007669"/>
    <property type="project" value="UniProtKB-UniRule"/>
</dbReference>
<keyword evidence="15 16" id="KW-1119">Modulation of host cell apoptosis by virus</keyword>
<comment type="similarity">
    <text evidence="1 16 17">Belongs to the papillomaviridae E6 protein family.</text>
</comment>
<evidence type="ECO:0000256" key="3">
    <source>
        <dbReference type="ARBA" id="ARBA00022562"/>
    </source>
</evidence>
<evidence type="ECO:0000256" key="15">
    <source>
        <dbReference type="ARBA" id="ARBA00023323"/>
    </source>
</evidence>
<feature type="zinc finger region" evidence="16">
    <location>
        <begin position="100"/>
        <end position="136"/>
    </location>
</feature>
<evidence type="ECO:0000256" key="16">
    <source>
        <dbReference type="HAMAP-Rule" id="MF_04006"/>
    </source>
</evidence>
<evidence type="ECO:0000256" key="14">
    <source>
        <dbReference type="ARBA" id="ARBA00023280"/>
    </source>
</evidence>
<dbReference type="Gene3D" id="3.30.240.40">
    <property type="entry name" value="E6 early regulatory protein"/>
    <property type="match status" value="2"/>
</dbReference>
<keyword evidence="8 16" id="KW-0862">Zinc</keyword>
<evidence type="ECO:0000256" key="1">
    <source>
        <dbReference type="ARBA" id="ARBA00006346"/>
    </source>
</evidence>
<protein>
    <recommendedName>
        <fullName evidence="16 17">Protein E6</fullName>
    </recommendedName>
</protein>
<keyword evidence="2 16" id="KW-0244">Early protein</keyword>
<dbReference type="GO" id="GO:0042025">
    <property type="term" value="C:host cell nucleus"/>
    <property type="evidence" value="ECO:0007669"/>
    <property type="project" value="UniProtKB-SubCell"/>
</dbReference>
<keyword evidence="3 16" id="KW-1048">Host nucleus</keyword>
<comment type="function">
    <text evidence="16">Plays a major role in the induction and maintenance of cellular transformation. E6 associates with host UBE3A/E6-AP ubiquitin-protein ligase and modulates its activity. Protects host keratinocytes from apoptosis by mediating the degradation of host BAK1. May also inhibit host immune response.</text>
</comment>
<evidence type="ECO:0000256" key="11">
    <source>
        <dbReference type="ARBA" id="ARBA00023159"/>
    </source>
</evidence>
<keyword evidence="7 16" id="KW-0863">Zinc-finger</keyword>
<accession>A0A385PN20</accession>
<dbReference type="GO" id="GO:0008270">
    <property type="term" value="F:zinc ion binding"/>
    <property type="evidence" value="ECO:0007669"/>
    <property type="project" value="UniProtKB-KW"/>
</dbReference>
<comment type="subunit">
    <text evidence="16">Forms homodimers. Interacts with ubiquitin-protein ligase UBE3A/E6-AP; this interaction stimulates UBE3A ubiquitin activity. Interacts with host BAK1.</text>
</comment>
<evidence type="ECO:0000256" key="7">
    <source>
        <dbReference type="ARBA" id="ARBA00022771"/>
    </source>
</evidence>
<reference evidence="18" key="1">
    <citation type="journal article" date="2018" name="Nat. Med.">
        <title>Expanded skin virome in DOCK8-deficient patients.</title>
        <authorList>
            <consortium name="NISC Comparative Sequencing Program"/>
            <person name="Tirosh O."/>
            <person name="Conlan S."/>
            <person name="Deming C."/>
            <person name="Lee-Lin S.Q."/>
            <person name="Huang X."/>
            <person name="Su H.C."/>
            <person name="Freeman A.F."/>
            <person name="Segre J.A."/>
            <person name="Kong H.H."/>
        </authorList>
    </citation>
    <scope>NUCLEOTIDE SEQUENCE</scope>
    <source>
        <strain evidence="18">HPV-mSK_217</strain>
    </source>
</reference>
<dbReference type="SUPFAM" id="SSF161229">
    <property type="entry name" value="E6 C-terminal domain-like"/>
    <property type="match status" value="2"/>
</dbReference>
<evidence type="ECO:0000313" key="18">
    <source>
        <dbReference type="EMBL" id="AYA94566.2"/>
    </source>
</evidence>
<evidence type="ECO:0000256" key="13">
    <source>
        <dbReference type="ARBA" id="ARBA00023200"/>
    </source>
</evidence>
<keyword evidence="12 16" id="KW-0804">Transcription</keyword>
<dbReference type="InterPro" id="IPR038575">
    <property type="entry name" value="E6_sf"/>
</dbReference>
<keyword evidence="10 16" id="KW-0238">DNA-binding</keyword>
<dbReference type="InterPro" id="IPR001334">
    <property type="entry name" value="E6"/>
</dbReference>
<keyword evidence="4 16" id="KW-0945">Host-virus interaction</keyword>
<evidence type="ECO:0000256" key="4">
    <source>
        <dbReference type="ARBA" id="ARBA00022581"/>
    </source>
</evidence>
<dbReference type="GO" id="GO:0052150">
    <property type="term" value="P:symbiont-mediated perturbation of host apoptosis"/>
    <property type="evidence" value="ECO:0007669"/>
    <property type="project" value="UniProtKB-KW"/>
</dbReference>
<evidence type="ECO:0000256" key="6">
    <source>
        <dbReference type="ARBA" id="ARBA00022723"/>
    </source>
</evidence>
<dbReference type="Pfam" id="PF00518">
    <property type="entry name" value="E6"/>
    <property type="match status" value="1"/>
</dbReference>
<keyword evidence="14 16" id="KW-0899">Viral immunoevasion</keyword>
<evidence type="ECO:0000256" key="17">
    <source>
        <dbReference type="RuleBase" id="RU363123"/>
    </source>
</evidence>
<feature type="zinc finger region" evidence="16">
    <location>
        <begin position="27"/>
        <end position="63"/>
    </location>
</feature>
<dbReference type="GO" id="GO:0039502">
    <property type="term" value="P:symbiont-mediated suppression of host type I interferon-mediated signaling pathway"/>
    <property type="evidence" value="ECO:0007669"/>
    <property type="project" value="UniProtKB-UniRule"/>
</dbReference>
<evidence type="ECO:0000256" key="5">
    <source>
        <dbReference type="ARBA" id="ARBA00022632"/>
    </source>
</evidence>
<dbReference type="GO" id="GO:0006355">
    <property type="term" value="P:regulation of DNA-templated transcription"/>
    <property type="evidence" value="ECO:0007669"/>
    <property type="project" value="UniProtKB-UniRule"/>
</dbReference>
<name>A0A385PN20_9PAPI</name>